<keyword evidence="4" id="KW-1185">Reference proteome</keyword>
<feature type="region of interest" description="Disordered" evidence="1">
    <location>
        <begin position="1"/>
        <end position="21"/>
    </location>
</feature>
<dbReference type="AlphaFoldDB" id="A0A6J5XZ28"/>
<dbReference type="InterPro" id="IPR036397">
    <property type="entry name" value="RNaseH_sf"/>
</dbReference>
<gene>
    <name evidence="3" type="ORF">ORAREDHAP_LOCUS41430</name>
</gene>
<evidence type="ECO:0000313" key="3">
    <source>
        <dbReference type="EMBL" id="CAB4316324.1"/>
    </source>
</evidence>
<dbReference type="InterPro" id="IPR057670">
    <property type="entry name" value="SH3_retrovirus"/>
</dbReference>
<organism evidence="3 4">
    <name type="scientific">Prunus armeniaca</name>
    <name type="common">Apricot</name>
    <name type="synonym">Armeniaca vulgaris</name>
    <dbReference type="NCBI Taxonomy" id="36596"/>
    <lineage>
        <taxon>Eukaryota</taxon>
        <taxon>Viridiplantae</taxon>
        <taxon>Streptophyta</taxon>
        <taxon>Embryophyta</taxon>
        <taxon>Tracheophyta</taxon>
        <taxon>Spermatophyta</taxon>
        <taxon>Magnoliopsida</taxon>
        <taxon>eudicotyledons</taxon>
        <taxon>Gunneridae</taxon>
        <taxon>Pentapetalae</taxon>
        <taxon>rosids</taxon>
        <taxon>fabids</taxon>
        <taxon>Rosales</taxon>
        <taxon>Rosaceae</taxon>
        <taxon>Amygdaloideae</taxon>
        <taxon>Amygdaleae</taxon>
        <taxon>Prunus</taxon>
    </lineage>
</organism>
<sequence length="580" mass="63525">MSIESTQTPEPSPNCTPNNSVINTDTSNSLITINFNAILLGYDLLGYIDGTHSCPPKPATTSPTSPHALWVRQDQLSLHAIFAFVFEQVISLIATATTSKVSWDKLNQLYAIKARSRVMGLKEHISLMRHDSKLAVIDVPIFDDDLVIHILNGQILLSNLDLSIEDLATTNQINPAPAITLVLAILVISQMPIHLAATFLTAATLDMNTGAVLLQGLNKDDVYEWPRSVRPIGMMGVATPQSAWHQRLGHPHHRIVLQIIQSSSKFPVESSCVSCQCNKSHRLSFGVSSLQSRGPLDILYNDVWGPAPCSSVDALVENYFKTKIIALYSDGGGEFVKLKNFLVTHGITHLTTPPHTPQHNAAYLINLLPTPTLQNIFPYTALFGQNPNYQKLHIFGCVCYPWLCPYNSHKLLPGSRPCIFLGYSISRSAYQCLDLSTNRLFLSRHVQFDESTFPFATHEPTASRVSSSSLSTWTTFLPSLVSIPLRHATTPHPPSPPPINLPPSQGPQPLPSLTSEEIHSPAPFSPSGTPSGIPSSLFGPNPSHLFILPTPPHISRTASPTFPFTTSYYCSQSSSHGYPL</sequence>
<name>A0A6J5XZ28_PRUAR</name>
<feature type="compositionally biased region" description="Low complexity" evidence="1">
    <location>
        <begin position="525"/>
        <end position="535"/>
    </location>
</feature>
<dbReference type="OrthoDB" id="1737296at2759"/>
<dbReference type="PANTHER" id="PTHR42648">
    <property type="entry name" value="TRANSPOSASE, PUTATIVE-RELATED"/>
    <property type="match status" value="1"/>
</dbReference>
<evidence type="ECO:0000313" key="4">
    <source>
        <dbReference type="Proteomes" id="UP000507245"/>
    </source>
</evidence>
<feature type="domain" description="Retroviral polymerase SH3-like" evidence="2">
    <location>
        <begin position="397"/>
        <end position="459"/>
    </location>
</feature>
<dbReference type="InterPro" id="IPR039537">
    <property type="entry name" value="Retrotran_Ty1/copia-like"/>
</dbReference>
<dbReference type="InterPro" id="IPR012337">
    <property type="entry name" value="RNaseH-like_sf"/>
</dbReference>
<feature type="region of interest" description="Disordered" evidence="1">
    <location>
        <begin position="487"/>
        <end position="535"/>
    </location>
</feature>
<dbReference type="SUPFAM" id="SSF53098">
    <property type="entry name" value="Ribonuclease H-like"/>
    <property type="match status" value="1"/>
</dbReference>
<accession>A0A6J5XZ28</accession>
<evidence type="ECO:0000256" key="1">
    <source>
        <dbReference type="SAM" id="MobiDB-lite"/>
    </source>
</evidence>
<dbReference type="EMBL" id="CAEKKB010000007">
    <property type="protein sequence ID" value="CAB4316324.1"/>
    <property type="molecule type" value="Genomic_DNA"/>
</dbReference>
<dbReference type="Gene3D" id="3.30.420.10">
    <property type="entry name" value="Ribonuclease H-like superfamily/Ribonuclease H"/>
    <property type="match status" value="1"/>
</dbReference>
<protein>
    <recommendedName>
        <fullName evidence="2">Retroviral polymerase SH3-like domain-containing protein</fullName>
    </recommendedName>
</protein>
<dbReference type="PANTHER" id="PTHR42648:SF26">
    <property type="entry name" value="INTEGRASE CATALYTIC DOMAIN-CONTAINING PROTEIN"/>
    <property type="match status" value="1"/>
</dbReference>
<dbReference type="Proteomes" id="UP000507245">
    <property type="component" value="Unassembled WGS sequence"/>
</dbReference>
<evidence type="ECO:0000259" key="2">
    <source>
        <dbReference type="Pfam" id="PF25597"/>
    </source>
</evidence>
<dbReference type="Pfam" id="PF25597">
    <property type="entry name" value="SH3_retrovirus"/>
    <property type="match status" value="1"/>
</dbReference>
<feature type="compositionally biased region" description="Pro residues" evidence="1">
    <location>
        <begin position="491"/>
        <end position="510"/>
    </location>
</feature>
<reference evidence="4" key="1">
    <citation type="journal article" date="2020" name="Genome Biol.">
        <title>Gamete binning: chromosome-level and haplotype-resolved genome assembly enabled by high-throughput single-cell sequencing of gamete genomes.</title>
        <authorList>
            <person name="Campoy J.A."/>
            <person name="Sun H."/>
            <person name="Goel M."/>
            <person name="Jiao W.-B."/>
            <person name="Folz-Donahue K."/>
            <person name="Wang N."/>
            <person name="Rubio M."/>
            <person name="Liu C."/>
            <person name="Kukat C."/>
            <person name="Ruiz D."/>
            <person name="Huettel B."/>
            <person name="Schneeberger K."/>
        </authorList>
    </citation>
    <scope>NUCLEOTIDE SEQUENCE [LARGE SCALE GENOMIC DNA]</scope>
    <source>
        <strain evidence="4">cv. Rojo Pasion</strain>
    </source>
</reference>
<dbReference type="GO" id="GO:0003676">
    <property type="term" value="F:nucleic acid binding"/>
    <property type="evidence" value="ECO:0007669"/>
    <property type="project" value="InterPro"/>
</dbReference>
<proteinExistence type="predicted"/>